<dbReference type="InterPro" id="IPR019734">
    <property type="entry name" value="TPR_rpt"/>
</dbReference>
<keyword evidence="6" id="KW-1185">Reference proteome</keyword>
<name>A0A518H9F7_9BACT</name>
<dbReference type="PROSITE" id="PS50005">
    <property type="entry name" value="TPR"/>
    <property type="match status" value="2"/>
</dbReference>
<evidence type="ECO:0000256" key="1">
    <source>
        <dbReference type="ARBA" id="ARBA00022737"/>
    </source>
</evidence>
<dbReference type="Pfam" id="PF13428">
    <property type="entry name" value="TPR_14"/>
    <property type="match status" value="1"/>
</dbReference>
<evidence type="ECO:0000256" key="4">
    <source>
        <dbReference type="SAM" id="MobiDB-lite"/>
    </source>
</evidence>
<keyword evidence="1" id="KW-0677">Repeat</keyword>
<dbReference type="SMART" id="SM00028">
    <property type="entry name" value="TPR"/>
    <property type="match status" value="10"/>
</dbReference>
<evidence type="ECO:0000313" key="5">
    <source>
        <dbReference type="EMBL" id="QDV37473.1"/>
    </source>
</evidence>
<dbReference type="Pfam" id="PF13174">
    <property type="entry name" value="TPR_6"/>
    <property type="match status" value="1"/>
</dbReference>
<dbReference type="AlphaFoldDB" id="A0A518H9F7"/>
<dbReference type="EMBL" id="CP036426">
    <property type="protein sequence ID" value="QDV37473.1"/>
    <property type="molecule type" value="Genomic_DNA"/>
</dbReference>
<dbReference type="SUPFAM" id="SSF48452">
    <property type="entry name" value="TPR-like"/>
    <property type="match status" value="2"/>
</dbReference>
<evidence type="ECO:0000256" key="2">
    <source>
        <dbReference type="ARBA" id="ARBA00022803"/>
    </source>
</evidence>
<evidence type="ECO:0000256" key="3">
    <source>
        <dbReference type="PROSITE-ProRule" id="PRU00339"/>
    </source>
</evidence>
<dbReference type="Pfam" id="PF14559">
    <property type="entry name" value="TPR_19"/>
    <property type="match status" value="3"/>
</dbReference>
<accession>A0A518H9F7</accession>
<feature type="repeat" description="TPR" evidence="3">
    <location>
        <begin position="225"/>
        <end position="258"/>
    </location>
</feature>
<reference evidence="5 6" key="1">
    <citation type="submission" date="2019-02" db="EMBL/GenBank/DDBJ databases">
        <title>Deep-cultivation of Planctomycetes and their phenomic and genomic characterization uncovers novel biology.</title>
        <authorList>
            <person name="Wiegand S."/>
            <person name="Jogler M."/>
            <person name="Boedeker C."/>
            <person name="Pinto D."/>
            <person name="Vollmers J."/>
            <person name="Rivas-Marin E."/>
            <person name="Kohn T."/>
            <person name="Peeters S.H."/>
            <person name="Heuer A."/>
            <person name="Rast P."/>
            <person name="Oberbeckmann S."/>
            <person name="Bunk B."/>
            <person name="Jeske O."/>
            <person name="Meyerdierks A."/>
            <person name="Storesund J.E."/>
            <person name="Kallscheuer N."/>
            <person name="Luecker S."/>
            <person name="Lage O.M."/>
            <person name="Pohl T."/>
            <person name="Merkel B.J."/>
            <person name="Hornburger P."/>
            <person name="Mueller R.-W."/>
            <person name="Bruemmer F."/>
            <person name="Labrenz M."/>
            <person name="Spormann A.M."/>
            <person name="Op den Camp H."/>
            <person name="Overmann J."/>
            <person name="Amann R."/>
            <person name="Jetten M.S.M."/>
            <person name="Mascher T."/>
            <person name="Medema M.H."/>
            <person name="Devos D.P."/>
            <person name="Kaster A.-K."/>
            <person name="Ovreas L."/>
            <person name="Rohde M."/>
            <person name="Galperin M.Y."/>
            <person name="Jogler C."/>
        </authorList>
    </citation>
    <scope>NUCLEOTIDE SEQUENCE [LARGE SCALE GENOMIC DNA]</scope>
    <source>
        <strain evidence="5 6">ElP</strain>
    </source>
</reference>
<organism evidence="5 6">
    <name type="scientific">Tautonia plasticadhaerens</name>
    <dbReference type="NCBI Taxonomy" id="2527974"/>
    <lineage>
        <taxon>Bacteria</taxon>
        <taxon>Pseudomonadati</taxon>
        <taxon>Planctomycetota</taxon>
        <taxon>Planctomycetia</taxon>
        <taxon>Isosphaerales</taxon>
        <taxon>Isosphaeraceae</taxon>
        <taxon>Tautonia</taxon>
    </lineage>
</organism>
<dbReference type="Gene3D" id="1.25.40.10">
    <property type="entry name" value="Tetratricopeptide repeat domain"/>
    <property type="match status" value="3"/>
</dbReference>
<dbReference type="KEGG" id="tpla:ElP_54130"/>
<dbReference type="InterPro" id="IPR011990">
    <property type="entry name" value="TPR-like_helical_dom_sf"/>
</dbReference>
<feature type="region of interest" description="Disordered" evidence="4">
    <location>
        <begin position="718"/>
        <end position="737"/>
    </location>
</feature>
<gene>
    <name evidence="5" type="ORF">ElP_54130</name>
</gene>
<keyword evidence="2 3" id="KW-0802">TPR repeat</keyword>
<dbReference type="InterPro" id="IPR051012">
    <property type="entry name" value="CellSynth/LPSAsmb/PSIAsmb"/>
</dbReference>
<sequence length="737" mass="81733">MGSLCLHPFVVLSLVVVLTQAEGPQSAPDAVQAAQAPPPIDRPELFVPRDPRTAEEVEQLDATRRYAAARALEANREWTEAVELLERARQFEPDSVAILRRLSRLYFGLGGEDRIPRAVETGEAALEADPEDPETIRRLVRHFRTSNDLDAAESILRSTLENPKLSPFSVARLVILHELGRLYIDTQRSDEAVEPLDQLVRALDTKEATRLTPAQVQDILGEDESDAYRRFGETFFNSGRYDLAITALRRSLAYDPDSQQTPLYLAQALLRADRAAEALELLGPIVASRPPGRVTFDVLAQVLSALGEDEQIIPRLEDASEADPSNVLLRYALAERYEANGRDDEARRLYREIISDQPDQGVPALAQSMLEQEKYEEMLQLFETAQSQRGGRMAIDPQLRLIGTDPTLAAAVIEVGMELLRADPPRLGPSGIDLLTEIASRADLPGPRVELDRLSLERDPSPQNYLELADSLVSAGRPAEAVAIFEEMIGKFPELGQEPQLLTRIAELQLDSGRVEDALSNGRKLLEQRPDDLPVIQLVGYALQRLGRYDEAIELYDQVPDRFVGVPDALRLARIWKANALASSDRFEQGESILLELLEEQPDDPWIANDLGYLWAERGIKLDRAEELTRTAVEADPENSAYLDSLGWVLYKLGRPEEALPHLEKAVGIRPSAVNLDHLGDVYFGLGRSDAARDCWSRAAELAEDAEPPDPSLADIREKLQALGDADPIGDPVDANP</sequence>
<feature type="repeat" description="TPR" evidence="3">
    <location>
        <begin position="640"/>
        <end position="673"/>
    </location>
</feature>
<proteinExistence type="predicted"/>
<dbReference type="PANTHER" id="PTHR45586">
    <property type="entry name" value="TPR REPEAT-CONTAINING PROTEIN PA4667"/>
    <property type="match status" value="1"/>
</dbReference>
<evidence type="ECO:0000313" key="6">
    <source>
        <dbReference type="Proteomes" id="UP000317835"/>
    </source>
</evidence>
<dbReference type="Proteomes" id="UP000317835">
    <property type="component" value="Chromosome"/>
</dbReference>
<dbReference type="PANTHER" id="PTHR45586:SF1">
    <property type="entry name" value="LIPOPOLYSACCHARIDE ASSEMBLY PROTEIN B"/>
    <property type="match status" value="1"/>
</dbReference>
<dbReference type="Pfam" id="PF13432">
    <property type="entry name" value="TPR_16"/>
    <property type="match status" value="1"/>
</dbReference>
<protein>
    <submittedName>
        <fullName evidence="5">Tetratricopeptide repeat protein</fullName>
    </submittedName>
</protein>